<accession>A0A098TI40</accession>
<keyword evidence="7" id="KW-0378">Hydrolase</keyword>
<dbReference type="AlphaFoldDB" id="A0A098TI40"/>
<dbReference type="PROSITE" id="PS51720">
    <property type="entry name" value="G_AIG1"/>
    <property type="match status" value="1"/>
</dbReference>
<keyword evidence="16" id="KW-1185">Reference proteome</keyword>
<feature type="domain" description="AIG1-type G" evidence="14">
    <location>
        <begin position="39"/>
        <end position="249"/>
    </location>
</feature>
<dbReference type="GO" id="GO:0016787">
    <property type="term" value="F:hydrolase activity"/>
    <property type="evidence" value="ECO:0007669"/>
    <property type="project" value="UniProtKB-KW"/>
</dbReference>
<evidence type="ECO:0000256" key="2">
    <source>
        <dbReference type="ARBA" id="ARBA00004167"/>
    </source>
</evidence>
<evidence type="ECO:0000256" key="4">
    <source>
        <dbReference type="ARBA" id="ARBA00022692"/>
    </source>
</evidence>
<evidence type="ECO:0000256" key="5">
    <source>
        <dbReference type="ARBA" id="ARBA00022723"/>
    </source>
</evidence>
<evidence type="ECO:0000313" key="15">
    <source>
        <dbReference type="EMBL" id="KGF71642.1"/>
    </source>
</evidence>
<dbReference type="SUPFAM" id="SSF52540">
    <property type="entry name" value="P-loop containing nucleoside triphosphate hydrolases"/>
    <property type="match status" value="1"/>
</dbReference>
<comment type="caution">
    <text evidence="15">The sequence shown here is derived from an EMBL/GenBank/DDBJ whole genome shotgun (WGS) entry which is preliminary data.</text>
</comment>
<dbReference type="GO" id="GO:0015031">
    <property type="term" value="P:protein transport"/>
    <property type="evidence" value="ECO:0007669"/>
    <property type="project" value="UniProtKB-KW"/>
</dbReference>
<evidence type="ECO:0000256" key="6">
    <source>
        <dbReference type="ARBA" id="ARBA00022741"/>
    </source>
</evidence>
<keyword evidence="10 13" id="KW-1133">Transmembrane helix</keyword>
<protein>
    <recommendedName>
        <fullName evidence="14">AIG1-type G domain-containing protein</fullName>
    </recommendedName>
</protein>
<evidence type="ECO:0000256" key="8">
    <source>
        <dbReference type="ARBA" id="ARBA00022842"/>
    </source>
</evidence>
<evidence type="ECO:0000256" key="1">
    <source>
        <dbReference type="ARBA" id="ARBA00001946"/>
    </source>
</evidence>
<dbReference type="STRING" id="1497020.DO97_17055"/>
<evidence type="ECO:0000256" key="13">
    <source>
        <dbReference type="SAM" id="Phobius"/>
    </source>
</evidence>
<keyword evidence="4 13" id="KW-0812">Transmembrane</keyword>
<feature type="transmembrane region" description="Helical" evidence="13">
    <location>
        <begin position="339"/>
        <end position="356"/>
    </location>
</feature>
<gene>
    <name evidence="15" type="ORF">DO97_17055</name>
</gene>
<keyword evidence="3" id="KW-0813">Transport</keyword>
<evidence type="ECO:0000313" key="16">
    <source>
        <dbReference type="Proteomes" id="UP000030170"/>
    </source>
</evidence>
<keyword evidence="11" id="KW-0342">GTP-binding</keyword>
<evidence type="ECO:0000259" key="14">
    <source>
        <dbReference type="PROSITE" id="PS51720"/>
    </source>
</evidence>
<dbReference type="OrthoDB" id="9255830at2"/>
<comment type="subcellular location">
    <subcellularLocation>
        <location evidence="2">Membrane</location>
        <topology evidence="2">Single-pass membrane protein</topology>
    </subcellularLocation>
</comment>
<keyword evidence="12 13" id="KW-0472">Membrane</keyword>
<evidence type="ECO:0000256" key="10">
    <source>
        <dbReference type="ARBA" id="ARBA00022989"/>
    </source>
</evidence>
<sequence length="357" mass="38834">MMQETTEPAIAPVPPEPVRLSKARKLLMELTQKLQQSKDKKFVLMLVGRTGVGKSSTINSLLGQEVATVGDFEPSTMRVSYYECELHGIKFDLVDTPGLCDDLEEVGNDQEYLAMIKNRVSHIDSMLFVSRLDETRVTGDEKRGIQLISLAFTPKVWEHAVIVFTHSNAIPADRFLEVVEKRTDLVEREIAHYAGMSIAGTIPSVAIDNLSKTTPNGEEWLGELYTKVFVRISQGGTLPFLLATAQDLVPPQAYPPGIEHTQAGQPIPMGSPLSPPFILGQTGGTLPTPIDSSAPQEPRIKLNQEQKQEIKKKIDSYIISGLSTVGVGIGASFYGPLGASIGGAIGAVIGLILWLWS</sequence>
<name>A0A098TI40_9CYAN</name>
<proteinExistence type="predicted"/>
<dbReference type="InterPro" id="IPR027417">
    <property type="entry name" value="P-loop_NTPase"/>
</dbReference>
<evidence type="ECO:0000256" key="7">
    <source>
        <dbReference type="ARBA" id="ARBA00022801"/>
    </source>
</evidence>
<dbReference type="EMBL" id="JJML01000061">
    <property type="protein sequence ID" value="KGF71642.1"/>
    <property type="molecule type" value="Genomic_DNA"/>
</dbReference>
<dbReference type="Gene3D" id="3.40.50.300">
    <property type="entry name" value="P-loop containing nucleotide triphosphate hydrolases"/>
    <property type="match status" value="1"/>
</dbReference>
<comment type="cofactor">
    <cofactor evidence="1">
        <name>Mg(2+)</name>
        <dbReference type="ChEBI" id="CHEBI:18420"/>
    </cofactor>
</comment>
<evidence type="ECO:0000256" key="12">
    <source>
        <dbReference type="ARBA" id="ARBA00023136"/>
    </source>
</evidence>
<organism evidence="15 16">
    <name type="scientific">Neosynechococcus sphagnicola sy1</name>
    <dbReference type="NCBI Taxonomy" id="1497020"/>
    <lineage>
        <taxon>Bacteria</taxon>
        <taxon>Bacillati</taxon>
        <taxon>Cyanobacteriota</taxon>
        <taxon>Cyanophyceae</taxon>
        <taxon>Neosynechococcales</taxon>
        <taxon>Neosynechococcaceae</taxon>
        <taxon>Neosynechococcus</taxon>
    </lineage>
</organism>
<dbReference type="GO" id="GO:0016020">
    <property type="term" value="C:membrane"/>
    <property type="evidence" value="ECO:0007669"/>
    <property type="project" value="UniProtKB-SubCell"/>
</dbReference>
<dbReference type="RefSeq" id="WP_036536211.1">
    <property type="nucleotide sequence ID" value="NZ_JJML01000061.1"/>
</dbReference>
<evidence type="ECO:0000256" key="3">
    <source>
        <dbReference type="ARBA" id="ARBA00022448"/>
    </source>
</evidence>
<evidence type="ECO:0000256" key="9">
    <source>
        <dbReference type="ARBA" id="ARBA00022927"/>
    </source>
</evidence>
<dbReference type="InterPro" id="IPR006703">
    <property type="entry name" value="G_AIG1"/>
</dbReference>
<keyword evidence="5" id="KW-0479">Metal-binding</keyword>
<evidence type="ECO:0000256" key="11">
    <source>
        <dbReference type="ARBA" id="ARBA00023134"/>
    </source>
</evidence>
<reference evidence="15 16" key="1">
    <citation type="journal article" date="2014" name="Mol. Ecol.">
        <title>Evolution of Synechococcus.</title>
        <authorList>
            <person name="Dvorak P."/>
            <person name="Casamatta D."/>
            <person name="Hasler P."/>
            <person name="Poulickova A."/>
            <person name="Ondrej V."/>
            <person name="Sanges R."/>
        </authorList>
    </citation>
    <scope>NUCLEOTIDE SEQUENCE [LARGE SCALE GENOMIC DNA]</scope>
    <source>
        <strain evidence="15 16">CAUP A 1101</strain>
    </source>
</reference>
<keyword evidence="9" id="KW-0653">Protein transport</keyword>
<dbReference type="Proteomes" id="UP000030170">
    <property type="component" value="Unassembled WGS sequence"/>
</dbReference>
<dbReference type="GO" id="GO:0005525">
    <property type="term" value="F:GTP binding"/>
    <property type="evidence" value="ECO:0007669"/>
    <property type="project" value="UniProtKB-KW"/>
</dbReference>
<dbReference type="PANTHER" id="PTHR10903">
    <property type="entry name" value="GTPASE, IMAP FAMILY MEMBER-RELATED"/>
    <property type="match status" value="1"/>
</dbReference>
<dbReference type="InterPro" id="IPR045058">
    <property type="entry name" value="GIMA/IAN/Toc"/>
</dbReference>
<keyword evidence="8" id="KW-0460">Magnesium</keyword>
<dbReference type="PANTHER" id="PTHR10903:SF135">
    <property type="entry name" value="TRANSLOCASE OF CHLOROPLAST 120, CHLOROPLASTIC-RELATED"/>
    <property type="match status" value="1"/>
</dbReference>
<dbReference type="GO" id="GO:0046872">
    <property type="term" value="F:metal ion binding"/>
    <property type="evidence" value="ECO:0007669"/>
    <property type="project" value="UniProtKB-KW"/>
</dbReference>
<keyword evidence="6" id="KW-0547">Nucleotide-binding</keyword>
<dbReference type="Pfam" id="PF04548">
    <property type="entry name" value="AIG1"/>
    <property type="match status" value="1"/>
</dbReference>